<evidence type="ECO:0000313" key="4">
    <source>
        <dbReference type="Proteomes" id="UP000075884"/>
    </source>
</evidence>
<dbReference type="AlphaFoldDB" id="A0A182N970"/>
<dbReference type="EnsemblMetazoa" id="ADIR004194-RA">
    <property type="protein sequence ID" value="ADIR004194-PA"/>
    <property type="gene ID" value="ADIR004194"/>
</dbReference>
<dbReference type="VEuPathDB" id="VectorBase:ADIR004194"/>
<dbReference type="Proteomes" id="UP000075884">
    <property type="component" value="Unassembled WGS sequence"/>
</dbReference>
<organism evidence="3 4">
    <name type="scientific">Anopheles dirus</name>
    <dbReference type="NCBI Taxonomy" id="7168"/>
    <lineage>
        <taxon>Eukaryota</taxon>
        <taxon>Metazoa</taxon>
        <taxon>Ecdysozoa</taxon>
        <taxon>Arthropoda</taxon>
        <taxon>Hexapoda</taxon>
        <taxon>Insecta</taxon>
        <taxon>Pterygota</taxon>
        <taxon>Neoptera</taxon>
        <taxon>Endopterygota</taxon>
        <taxon>Diptera</taxon>
        <taxon>Nematocera</taxon>
        <taxon>Culicoidea</taxon>
        <taxon>Culicidae</taxon>
        <taxon>Anophelinae</taxon>
        <taxon>Anopheles</taxon>
    </lineage>
</organism>
<dbReference type="STRING" id="7168.A0A182N970"/>
<accession>A0A182N970</accession>
<proteinExistence type="predicted"/>
<evidence type="ECO:0000256" key="1">
    <source>
        <dbReference type="SAM" id="MobiDB-lite"/>
    </source>
</evidence>
<protein>
    <recommendedName>
        <fullName evidence="2">C2H2-type domain-containing protein</fullName>
    </recommendedName>
</protein>
<dbReference type="InterPro" id="IPR013087">
    <property type="entry name" value="Znf_C2H2_type"/>
</dbReference>
<name>A0A182N970_9DIPT</name>
<feature type="region of interest" description="Disordered" evidence="1">
    <location>
        <begin position="93"/>
        <end position="125"/>
    </location>
</feature>
<reference evidence="4" key="1">
    <citation type="submission" date="2013-03" db="EMBL/GenBank/DDBJ databases">
        <title>The Genome Sequence of Anopheles dirus WRAIR2.</title>
        <authorList>
            <consortium name="The Broad Institute Genomics Platform"/>
            <person name="Neafsey D.E."/>
            <person name="Walton C."/>
            <person name="Walker B."/>
            <person name="Young S.K."/>
            <person name="Zeng Q."/>
            <person name="Gargeya S."/>
            <person name="Fitzgerald M."/>
            <person name="Haas B."/>
            <person name="Abouelleil A."/>
            <person name="Allen A.W."/>
            <person name="Alvarado L."/>
            <person name="Arachchi H.M."/>
            <person name="Berlin A.M."/>
            <person name="Chapman S.B."/>
            <person name="Gainer-Dewar J."/>
            <person name="Goldberg J."/>
            <person name="Griggs A."/>
            <person name="Gujja S."/>
            <person name="Hansen M."/>
            <person name="Howarth C."/>
            <person name="Imamovic A."/>
            <person name="Ireland A."/>
            <person name="Larimer J."/>
            <person name="McCowan C."/>
            <person name="Murphy C."/>
            <person name="Pearson M."/>
            <person name="Poon T.W."/>
            <person name="Priest M."/>
            <person name="Roberts A."/>
            <person name="Saif S."/>
            <person name="Shea T."/>
            <person name="Sisk P."/>
            <person name="Sykes S."/>
            <person name="Wortman J."/>
            <person name="Nusbaum C."/>
            <person name="Birren B."/>
        </authorList>
    </citation>
    <scope>NUCLEOTIDE SEQUENCE [LARGE SCALE GENOMIC DNA]</scope>
    <source>
        <strain evidence="4">WRAIR2</strain>
    </source>
</reference>
<sequence length="164" mass="17469">MRNGAGNPDTLICGNCRELFTDLTELLDHKRSYCKLRFTCKCLSTSPVQKVYPTPQAKLVCVACKDSFSNPWDLMVHVQAAHMVNIYELGESSTAGDDAGKTSGGSAGDRTANSTPTMPCSPPSALELGKLNGAGAVAGSAIANGIHELDDDKHDHAELYKARQ</sequence>
<reference evidence="3" key="2">
    <citation type="submission" date="2020-05" db="UniProtKB">
        <authorList>
            <consortium name="EnsemblMetazoa"/>
        </authorList>
    </citation>
    <scope>IDENTIFICATION</scope>
    <source>
        <strain evidence="3">WRAIR2</strain>
    </source>
</reference>
<evidence type="ECO:0000313" key="3">
    <source>
        <dbReference type="EnsemblMetazoa" id="ADIR004194-PA"/>
    </source>
</evidence>
<dbReference type="PROSITE" id="PS00028">
    <property type="entry name" value="ZINC_FINGER_C2H2_1"/>
    <property type="match status" value="1"/>
</dbReference>
<keyword evidence="4" id="KW-1185">Reference proteome</keyword>
<evidence type="ECO:0000259" key="2">
    <source>
        <dbReference type="PROSITE" id="PS00028"/>
    </source>
</evidence>
<feature type="domain" description="C2H2-type" evidence="2">
    <location>
        <begin position="61"/>
        <end position="82"/>
    </location>
</feature>